<dbReference type="InterPro" id="IPR002893">
    <property type="entry name" value="Znf_MYND"/>
</dbReference>
<accession>A0AAW0E2F9</accession>
<evidence type="ECO:0000256" key="3">
    <source>
        <dbReference type="ARBA" id="ARBA00022833"/>
    </source>
</evidence>
<dbReference type="EMBL" id="JAWWNJ010000004">
    <property type="protein sequence ID" value="KAK7057995.1"/>
    <property type="molecule type" value="Genomic_DNA"/>
</dbReference>
<gene>
    <name evidence="7" type="ORF">R3P38DRAFT_2843972</name>
</gene>
<evidence type="ECO:0000313" key="7">
    <source>
        <dbReference type="EMBL" id="KAK7057995.1"/>
    </source>
</evidence>
<proteinExistence type="predicted"/>
<dbReference type="GO" id="GO:0008270">
    <property type="term" value="F:zinc ion binding"/>
    <property type="evidence" value="ECO:0007669"/>
    <property type="project" value="UniProtKB-KW"/>
</dbReference>
<dbReference type="Proteomes" id="UP001362999">
    <property type="component" value="Unassembled WGS sequence"/>
</dbReference>
<keyword evidence="8" id="KW-1185">Reference proteome</keyword>
<feature type="region of interest" description="Disordered" evidence="5">
    <location>
        <begin position="603"/>
        <end position="627"/>
    </location>
</feature>
<evidence type="ECO:0000256" key="5">
    <source>
        <dbReference type="SAM" id="MobiDB-lite"/>
    </source>
</evidence>
<feature type="compositionally biased region" description="Basic and acidic residues" evidence="5">
    <location>
        <begin position="618"/>
        <end position="627"/>
    </location>
</feature>
<evidence type="ECO:0000313" key="8">
    <source>
        <dbReference type="Proteomes" id="UP001362999"/>
    </source>
</evidence>
<sequence>MHPVLQVEVLDQLPLSTRMVTPMLCPYPSYPTLRQFLCFQKVINETPIRSLPTFLPIFYHLLDPRRIPTEEEFEEEDDDPDSWPEGRKFTVTVMQICLKSVWACHPTPSAAIVDLWPRVWAWTNFYSTYGYRIRRKIGVPQPWLLHLHFMEICAHWSNQPSNMEMIASTPGYGIVVMRGVAAKMQSIWMICLPGIDGDLDDLARLIMRLLQFVVPLNATRPNSVPGWIMTTALNIVTIADDIDGQRVTLKEDEAMHNPLCFALIPLGIVKTLMTVARRCSSPNSSPESDKYGIIKQCLRFLQPLFQGPRGDRVLRIAVENGLLNVTVECMRWEGESFQKDLWLLLDILRSATVHYHLLIALRFAFSELERTPARHDCSESYVFQAWTNLVESFDARAQILELFEAKTVSQRACDNLQCEIVNAKRSLRRCSGCWSVLYCSQRCQTEDWRAGHRDFCSMSLAYRTNIHLTYKSKEYAFLRFLLHRYYEAEKSAISASFVREWAVINKNVKEGSPQQEVATVYDFRYFPPQIKCSLMSDYLNATRLGNEAGNSRHVMDRVSRSAGRLTFDLMRVYEGGYERDILLPFRRTNSKLPDALKNIASRAESLSPEETQEQIDSAIKRESRITG</sequence>
<dbReference type="Gene3D" id="6.10.140.2220">
    <property type="match status" value="1"/>
</dbReference>
<dbReference type="AlphaFoldDB" id="A0AAW0E2F9"/>
<dbReference type="PROSITE" id="PS50865">
    <property type="entry name" value="ZF_MYND_2"/>
    <property type="match status" value="1"/>
</dbReference>
<dbReference type="Pfam" id="PF01753">
    <property type="entry name" value="zf-MYND"/>
    <property type="match status" value="1"/>
</dbReference>
<feature type="domain" description="MYND-type" evidence="6">
    <location>
        <begin position="418"/>
        <end position="456"/>
    </location>
</feature>
<evidence type="ECO:0000256" key="2">
    <source>
        <dbReference type="ARBA" id="ARBA00022771"/>
    </source>
</evidence>
<name>A0AAW0E2F9_9AGAR</name>
<evidence type="ECO:0000256" key="1">
    <source>
        <dbReference type="ARBA" id="ARBA00022723"/>
    </source>
</evidence>
<evidence type="ECO:0000259" key="6">
    <source>
        <dbReference type="PROSITE" id="PS50865"/>
    </source>
</evidence>
<keyword evidence="3" id="KW-0862">Zinc</keyword>
<dbReference type="SUPFAM" id="SSF144232">
    <property type="entry name" value="HIT/MYND zinc finger-like"/>
    <property type="match status" value="1"/>
</dbReference>
<protein>
    <recommendedName>
        <fullName evidence="6">MYND-type domain-containing protein</fullName>
    </recommendedName>
</protein>
<keyword evidence="1" id="KW-0479">Metal-binding</keyword>
<evidence type="ECO:0000256" key="4">
    <source>
        <dbReference type="PROSITE-ProRule" id="PRU00134"/>
    </source>
</evidence>
<organism evidence="7 8">
    <name type="scientific">Favolaschia claudopus</name>
    <dbReference type="NCBI Taxonomy" id="2862362"/>
    <lineage>
        <taxon>Eukaryota</taxon>
        <taxon>Fungi</taxon>
        <taxon>Dikarya</taxon>
        <taxon>Basidiomycota</taxon>
        <taxon>Agaricomycotina</taxon>
        <taxon>Agaricomycetes</taxon>
        <taxon>Agaricomycetidae</taxon>
        <taxon>Agaricales</taxon>
        <taxon>Marasmiineae</taxon>
        <taxon>Mycenaceae</taxon>
        <taxon>Favolaschia</taxon>
    </lineage>
</organism>
<comment type="caution">
    <text evidence="7">The sequence shown here is derived from an EMBL/GenBank/DDBJ whole genome shotgun (WGS) entry which is preliminary data.</text>
</comment>
<keyword evidence="2 4" id="KW-0863">Zinc-finger</keyword>
<reference evidence="7 8" key="1">
    <citation type="journal article" date="2024" name="J Genomics">
        <title>Draft genome sequencing and assembly of Favolaschia claudopus CIRM-BRFM 2984 isolated from oak limbs.</title>
        <authorList>
            <person name="Navarro D."/>
            <person name="Drula E."/>
            <person name="Chaduli D."/>
            <person name="Cazenave R."/>
            <person name="Ahrendt S."/>
            <person name="Wang J."/>
            <person name="Lipzen A."/>
            <person name="Daum C."/>
            <person name="Barry K."/>
            <person name="Grigoriev I.V."/>
            <person name="Favel A."/>
            <person name="Rosso M.N."/>
            <person name="Martin F."/>
        </authorList>
    </citation>
    <scope>NUCLEOTIDE SEQUENCE [LARGE SCALE GENOMIC DNA]</scope>
    <source>
        <strain evidence="7 8">CIRM-BRFM 2984</strain>
    </source>
</reference>